<dbReference type="PANTHER" id="PTHR35848">
    <property type="entry name" value="OXALATE-BINDING PROTEIN"/>
    <property type="match status" value="1"/>
</dbReference>
<name>A0A6J6DSN5_9ZZZZ</name>
<evidence type="ECO:0000256" key="1">
    <source>
        <dbReference type="ARBA" id="ARBA00022723"/>
    </source>
</evidence>
<dbReference type="InterPro" id="IPR014710">
    <property type="entry name" value="RmlC-like_jellyroll"/>
</dbReference>
<dbReference type="PANTHER" id="PTHR35848:SF6">
    <property type="entry name" value="CUPIN TYPE-2 DOMAIN-CONTAINING PROTEIN"/>
    <property type="match status" value="1"/>
</dbReference>
<proteinExistence type="predicted"/>
<dbReference type="InterPro" id="IPR051610">
    <property type="entry name" value="GPI/OXD"/>
</dbReference>
<dbReference type="Pfam" id="PF07883">
    <property type="entry name" value="Cupin_2"/>
    <property type="match status" value="1"/>
</dbReference>
<dbReference type="EMBL" id="CAEZSR010000081">
    <property type="protein sequence ID" value="CAB4567290.1"/>
    <property type="molecule type" value="Genomic_DNA"/>
</dbReference>
<protein>
    <submittedName>
        <fullName evidence="3">Unannotated protein</fullName>
    </submittedName>
</protein>
<dbReference type="InterPro" id="IPR013096">
    <property type="entry name" value="Cupin_2"/>
</dbReference>
<dbReference type="InterPro" id="IPR011051">
    <property type="entry name" value="RmlC_Cupin_sf"/>
</dbReference>
<dbReference type="Gene3D" id="2.60.120.10">
    <property type="entry name" value="Jelly Rolls"/>
    <property type="match status" value="2"/>
</dbReference>
<dbReference type="GO" id="GO:0046872">
    <property type="term" value="F:metal ion binding"/>
    <property type="evidence" value="ECO:0007669"/>
    <property type="project" value="UniProtKB-KW"/>
</dbReference>
<accession>A0A6J6DSN5</accession>
<keyword evidence="1" id="KW-0479">Metal-binding</keyword>
<dbReference type="AlphaFoldDB" id="A0A6J6DSN5"/>
<evidence type="ECO:0000313" key="3">
    <source>
        <dbReference type="EMBL" id="CAB4567290.1"/>
    </source>
</evidence>
<evidence type="ECO:0000259" key="2">
    <source>
        <dbReference type="Pfam" id="PF07883"/>
    </source>
</evidence>
<organism evidence="3">
    <name type="scientific">freshwater metagenome</name>
    <dbReference type="NCBI Taxonomy" id="449393"/>
    <lineage>
        <taxon>unclassified sequences</taxon>
        <taxon>metagenomes</taxon>
        <taxon>ecological metagenomes</taxon>
    </lineage>
</organism>
<reference evidence="3" key="1">
    <citation type="submission" date="2020-05" db="EMBL/GenBank/DDBJ databases">
        <authorList>
            <person name="Chiriac C."/>
            <person name="Salcher M."/>
            <person name="Ghai R."/>
            <person name="Kavagutti S V."/>
        </authorList>
    </citation>
    <scope>NUCLEOTIDE SEQUENCE</scope>
</reference>
<gene>
    <name evidence="3" type="ORF">UFOPK1493_02168</name>
</gene>
<sequence>MWDRGAATVVQPGERSTIVTEAPVYGTVRLLVGPASPGSRLFTSVLHQVEQGSTTQLVGGGHAEQIAYVFRGSGRCGSGDEWHDLPTGSTVHAVPGCDVAIEAVTDLELFVVVFSVPIELRGETGAPTTGGPRPAKVLLPDHGDSYWQPEPAGQYATVKISPLSSASNHFSMGTQHVRPGGTLTAHAHERNEELKFIAQGSGYAMVDGIRHPVEPGTILYTGRWVTHEFHNESDDDLVIVWTFLPPGLEFLLAGMGRARTPGEERPDGVDYPPDMRELMRSTFLATPGRVAKRASES</sequence>
<feature type="domain" description="Cupin type-2" evidence="2">
    <location>
        <begin position="174"/>
        <end position="243"/>
    </location>
</feature>
<dbReference type="SUPFAM" id="SSF51182">
    <property type="entry name" value="RmlC-like cupins"/>
    <property type="match status" value="2"/>
</dbReference>